<dbReference type="EMBL" id="PDCK01000042">
    <property type="protein sequence ID" value="PRQ36062.1"/>
    <property type="molecule type" value="Genomic_DNA"/>
</dbReference>
<dbReference type="InterPro" id="IPR011990">
    <property type="entry name" value="TPR-like_helical_dom_sf"/>
</dbReference>
<organism evidence="1 2">
    <name type="scientific">Rosa chinensis</name>
    <name type="common">China rose</name>
    <dbReference type="NCBI Taxonomy" id="74649"/>
    <lineage>
        <taxon>Eukaryota</taxon>
        <taxon>Viridiplantae</taxon>
        <taxon>Streptophyta</taxon>
        <taxon>Embryophyta</taxon>
        <taxon>Tracheophyta</taxon>
        <taxon>Spermatophyta</taxon>
        <taxon>Magnoliopsida</taxon>
        <taxon>eudicotyledons</taxon>
        <taxon>Gunneridae</taxon>
        <taxon>Pentapetalae</taxon>
        <taxon>rosids</taxon>
        <taxon>fabids</taxon>
        <taxon>Rosales</taxon>
        <taxon>Rosaceae</taxon>
        <taxon>Rosoideae</taxon>
        <taxon>Rosoideae incertae sedis</taxon>
        <taxon>Rosa</taxon>
    </lineage>
</organism>
<dbReference type="AlphaFoldDB" id="A0A2P6QPF8"/>
<dbReference type="PANTHER" id="PTHR47926">
    <property type="entry name" value="PENTATRICOPEPTIDE REPEAT-CONTAINING PROTEIN"/>
    <property type="match status" value="1"/>
</dbReference>
<evidence type="ECO:0000313" key="1">
    <source>
        <dbReference type="EMBL" id="PRQ36062.1"/>
    </source>
</evidence>
<sequence length="210" mass="23480">MFKCCIECVLEDCGFLWRGSVQPVVKMGLEEEMFIGNSLIRFCADCGDLDYDRKVFDEMLGRNNVSRTSLSCGYGRMNMSVEAVSLFSEVVIASLGFRGEMLQQGLRPDKITMLSAISACAQISDSLSGTCCHGYFLGNGLEGWDTLEVQLRCSINGKKICFCLDCSHWTALMLQEINSRLRDAGHVPDLDNVLLDVDEKEKEYLLSRHS</sequence>
<dbReference type="STRING" id="74649.A0A2P6QPF8"/>
<evidence type="ECO:0000313" key="2">
    <source>
        <dbReference type="Proteomes" id="UP000238479"/>
    </source>
</evidence>
<reference evidence="1 2" key="1">
    <citation type="journal article" date="2018" name="Nat. Genet.">
        <title>The Rosa genome provides new insights in the design of modern roses.</title>
        <authorList>
            <person name="Bendahmane M."/>
        </authorList>
    </citation>
    <scope>NUCLEOTIDE SEQUENCE [LARGE SCALE GENOMIC DNA]</scope>
    <source>
        <strain evidence="2">cv. Old Blush</strain>
    </source>
</reference>
<comment type="caution">
    <text evidence="1">The sequence shown here is derived from an EMBL/GenBank/DDBJ whole genome shotgun (WGS) entry which is preliminary data.</text>
</comment>
<dbReference type="Proteomes" id="UP000238479">
    <property type="component" value="Chromosome 4"/>
</dbReference>
<proteinExistence type="predicted"/>
<dbReference type="InterPro" id="IPR046960">
    <property type="entry name" value="PPR_At4g14850-like_plant"/>
</dbReference>
<protein>
    <recommendedName>
        <fullName evidence="3">Pentatricopeptide</fullName>
    </recommendedName>
</protein>
<dbReference type="Gene3D" id="1.25.40.10">
    <property type="entry name" value="Tetratricopeptide repeat domain"/>
    <property type="match status" value="1"/>
</dbReference>
<accession>A0A2P6QPF8</accession>
<dbReference type="Gramene" id="PRQ36062">
    <property type="protein sequence ID" value="PRQ36062"/>
    <property type="gene ID" value="RchiOBHm_Chr4g0387301"/>
</dbReference>
<dbReference type="GO" id="GO:0003723">
    <property type="term" value="F:RNA binding"/>
    <property type="evidence" value="ECO:0007669"/>
    <property type="project" value="InterPro"/>
</dbReference>
<dbReference type="GO" id="GO:0009451">
    <property type="term" value="P:RNA modification"/>
    <property type="evidence" value="ECO:0007669"/>
    <property type="project" value="InterPro"/>
</dbReference>
<name>A0A2P6QPF8_ROSCH</name>
<keyword evidence="2" id="KW-1185">Reference proteome</keyword>
<evidence type="ECO:0008006" key="3">
    <source>
        <dbReference type="Google" id="ProtNLM"/>
    </source>
</evidence>
<gene>
    <name evidence="1" type="ORF">RchiOBHm_Chr4g0387301</name>
</gene>